<feature type="transmembrane region" description="Helical" evidence="21">
    <location>
        <begin position="191"/>
        <end position="210"/>
    </location>
</feature>
<dbReference type="CDD" id="cd00075">
    <property type="entry name" value="HATPase"/>
    <property type="match status" value="1"/>
</dbReference>
<keyword evidence="11" id="KW-0378">Hydrolase</keyword>
<evidence type="ECO:0000256" key="4">
    <source>
        <dbReference type="ARBA" id="ARBA00004651"/>
    </source>
</evidence>
<comment type="cofactor">
    <cofactor evidence="2">
        <name>Mn(2+)</name>
        <dbReference type="ChEBI" id="CHEBI:29035"/>
    </cofactor>
</comment>
<dbReference type="PANTHER" id="PTHR44936">
    <property type="entry name" value="SENSOR PROTEIN CREC"/>
    <property type="match status" value="1"/>
</dbReference>
<protein>
    <recommendedName>
        <fullName evidence="19">Signal transduction histidine-protein kinase/phosphatase MprB</fullName>
        <ecNumber evidence="5">2.7.13.3</ecNumber>
    </recommendedName>
    <alternativeName>
        <fullName evidence="20">Mycobacterial persistence regulator B</fullName>
    </alternativeName>
</protein>
<dbReference type="PRINTS" id="PR00344">
    <property type="entry name" value="BCTRLSENSOR"/>
</dbReference>
<keyword evidence="8" id="KW-0808">Transferase</keyword>
<evidence type="ECO:0000256" key="11">
    <source>
        <dbReference type="ARBA" id="ARBA00022801"/>
    </source>
</evidence>
<keyword evidence="17" id="KW-0843">Virulence</keyword>
<keyword evidence="25" id="KW-1185">Reference proteome</keyword>
<evidence type="ECO:0000256" key="7">
    <source>
        <dbReference type="ARBA" id="ARBA00022553"/>
    </source>
</evidence>
<evidence type="ECO:0000256" key="14">
    <source>
        <dbReference type="ARBA" id="ARBA00022912"/>
    </source>
</evidence>
<keyword evidence="7" id="KW-0597">Phosphoprotein</keyword>
<comment type="subcellular location">
    <subcellularLocation>
        <location evidence="4">Cell membrane</location>
        <topology evidence="4">Multi-pass membrane protein</topology>
    </subcellularLocation>
</comment>
<evidence type="ECO:0000256" key="15">
    <source>
        <dbReference type="ARBA" id="ARBA00023012"/>
    </source>
</evidence>
<gene>
    <name evidence="24" type="ORF">BJI67_13065</name>
</gene>
<evidence type="ECO:0000256" key="10">
    <source>
        <dbReference type="ARBA" id="ARBA00022777"/>
    </source>
</evidence>
<keyword evidence="18" id="KW-0464">Manganese</keyword>
<dbReference type="InterPro" id="IPR005467">
    <property type="entry name" value="His_kinase_dom"/>
</dbReference>
<dbReference type="InterPro" id="IPR003661">
    <property type="entry name" value="HisK_dim/P_dom"/>
</dbReference>
<evidence type="ECO:0000256" key="6">
    <source>
        <dbReference type="ARBA" id="ARBA00022475"/>
    </source>
</evidence>
<dbReference type="SMART" id="SM00387">
    <property type="entry name" value="HATPase_c"/>
    <property type="match status" value="1"/>
</dbReference>
<keyword evidence="13" id="KW-0460">Magnesium</keyword>
<dbReference type="Pfam" id="PF02518">
    <property type="entry name" value="HATPase_c"/>
    <property type="match status" value="1"/>
</dbReference>
<keyword evidence="15" id="KW-0902">Two-component regulatory system</keyword>
<evidence type="ECO:0000256" key="12">
    <source>
        <dbReference type="ARBA" id="ARBA00022840"/>
    </source>
</evidence>
<evidence type="ECO:0000256" key="8">
    <source>
        <dbReference type="ARBA" id="ARBA00022679"/>
    </source>
</evidence>
<dbReference type="GO" id="GO:0005524">
    <property type="term" value="F:ATP binding"/>
    <property type="evidence" value="ECO:0007669"/>
    <property type="project" value="UniProtKB-KW"/>
</dbReference>
<dbReference type="SMART" id="SM00388">
    <property type="entry name" value="HisKA"/>
    <property type="match status" value="1"/>
</dbReference>
<dbReference type="InterPro" id="IPR036097">
    <property type="entry name" value="HisK_dim/P_sf"/>
</dbReference>
<keyword evidence="21" id="KW-1133">Transmembrane helix</keyword>
<dbReference type="SUPFAM" id="SSF55874">
    <property type="entry name" value="ATPase domain of HSP90 chaperone/DNA topoisomerase II/histidine kinase"/>
    <property type="match status" value="1"/>
</dbReference>
<dbReference type="Gene3D" id="6.10.340.10">
    <property type="match status" value="1"/>
</dbReference>
<dbReference type="GO" id="GO:0004721">
    <property type="term" value="F:phosphoprotein phosphatase activity"/>
    <property type="evidence" value="ECO:0007669"/>
    <property type="project" value="UniProtKB-KW"/>
</dbReference>
<keyword evidence="16" id="KW-0346">Stress response</keyword>
<reference evidence="24 25" key="1">
    <citation type="submission" date="2016-09" db="EMBL/GenBank/DDBJ databases">
        <title>Acidihalobacter prosperus V6 (DSM14174).</title>
        <authorList>
            <person name="Khaleque H.N."/>
            <person name="Ramsay J.P."/>
            <person name="Murphy R.J.T."/>
            <person name="Kaksonen A.H."/>
            <person name="Boxall N.J."/>
            <person name="Watkin E.L.J."/>
        </authorList>
    </citation>
    <scope>NUCLEOTIDE SEQUENCE [LARGE SCALE GENOMIC DNA]</scope>
    <source>
        <strain evidence="24 25">V6</strain>
    </source>
</reference>
<evidence type="ECO:0000256" key="19">
    <source>
        <dbReference type="ARBA" id="ARBA00040454"/>
    </source>
</evidence>
<dbReference type="InterPro" id="IPR050980">
    <property type="entry name" value="2C_sensor_his_kinase"/>
</dbReference>
<evidence type="ECO:0000313" key="24">
    <source>
        <dbReference type="EMBL" id="AOV17861.1"/>
    </source>
</evidence>
<evidence type="ECO:0000256" key="18">
    <source>
        <dbReference type="ARBA" id="ARBA00023211"/>
    </source>
</evidence>
<feature type="domain" description="Histidine kinase" evidence="22">
    <location>
        <begin position="272"/>
        <end position="490"/>
    </location>
</feature>
<dbReference type="GO" id="GO:0005886">
    <property type="term" value="C:plasma membrane"/>
    <property type="evidence" value="ECO:0007669"/>
    <property type="project" value="UniProtKB-SubCell"/>
</dbReference>
<feature type="transmembrane region" description="Helical" evidence="21">
    <location>
        <begin position="20"/>
        <end position="43"/>
    </location>
</feature>
<evidence type="ECO:0000256" key="2">
    <source>
        <dbReference type="ARBA" id="ARBA00001936"/>
    </source>
</evidence>
<dbReference type="AlphaFoldDB" id="A0A1D8KA95"/>
<dbReference type="Proteomes" id="UP000095342">
    <property type="component" value="Chromosome"/>
</dbReference>
<dbReference type="EC" id="2.7.13.3" evidence="5"/>
<evidence type="ECO:0000256" key="3">
    <source>
        <dbReference type="ARBA" id="ARBA00001946"/>
    </source>
</evidence>
<dbReference type="Gene3D" id="3.30.565.10">
    <property type="entry name" value="Histidine kinase-like ATPase, C-terminal domain"/>
    <property type="match status" value="1"/>
</dbReference>
<comment type="catalytic activity">
    <reaction evidence="1">
        <text>ATP + protein L-histidine = ADP + protein N-phospho-L-histidine.</text>
        <dbReference type="EC" id="2.7.13.3"/>
    </reaction>
</comment>
<dbReference type="InterPro" id="IPR036890">
    <property type="entry name" value="HATPase_C_sf"/>
</dbReference>
<keyword evidence="21" id="KW-0472">Membrane</keyword>
<feature type="domain" description="HAMP" evidence="23">
    <location>
        <begin position="212"/>
        <end position="264"/>
    </location>
</feature>
<dbReference type="Pfam" id="PF00672">
    <property type="entry name" value="HAMP"/>
    <property type="match status" value="1"/>
</dbReference>
<dbReference type="KEGG" id="aaeo:BJI67_13065"/>
<evidence type="ECO:0000313" key="25">
    <source>
        <dbReference type="Proteomes" id="UP000095342"/>
    </source>
</evidence>
<dbReference type="PROSITE" id="PS50109">
    <property type="entry name" value="HIS_KIN"/>
    <property type="match status" value="1"/>
</dbReference>
<accession>A0A1D8KA95</accession>
<dbReference type="PROSITE" id="PS50885">
    <property type="entry name" value="HAMP"/>
    <property type="match status" value="1"/>
</dbReference>
<dbReference type="GO" id="GO:0000155">
    <property type="term" value="F:phosphorelay sensor kinase activity"/>
    <property type="evidence" value="ECO:0007669"/>
    <property type="project" value="InterPro"/>
</dbReference>
<evidence type="ECO:0000256" key="17">
    <source>
        <dbReference type="ARBA" id="ARBA00023026"/>
    </source>
</evidence>
<comment type="cofactor">
    <cofactor evidence="3">
        <name>Mg(2+)</name>
        <dbReference type="ChEBI" id="CHEBI:18420"/>
    </cofactor>
</comment>
<keyword evidence="12" id="KW-0067">ATP-binding</keyword>
<keyword evidence="21" id="KW-0812">Transmembrane</keyword>
<evidence type="ECO:0000256" key="13">
    <source>
        <dbReference type="ARBA" id="ARBA00022842"/>
    </source>
</evidence>
<dbReference type="Gene3D" id="1.10.287.130">
    <property type="match status" value="1"/>
</dbReference>
<evidence type="ECO:0000256" key="20">
    <source>
        <dbReference type="ARBA" id="ARBA00041776"/>
    </source>
</evidence>
<dbReference type="PANTHER" id="PTHR44936:SF9">
    <property type="entry name" value="SENSOR PROTEIN CREC"/>
    <property type="match status" value="1"/>
</dbReference>
<sequence>MAIKWIAALGDRRWPPHSLGGLVLLSFAIVVLPLLLVVLGAAYEVNRIAGQSEDIVFEAVQLTQGSLLLMEDLVTMERSARQYLVVGDRGLLQVFQSSHEQFAHTVSGLMALPLGPVLKARVAGLAAGERRLAKRFQQLTETKPAAGAPPASIEGFDRLSREAHQLWIDSSRMVGKRVDVLRAHADWLQRVLVWGAMLLVPLTFLLAYVLSRLILRPVRQIDNAIHHLGDGRFDQTVAVSGPRDLEYLGERLDWTRRRLQELEASKQRFLRDISHDLKTPLTTMLEGVALLDEQVLGMLNAEQASLVRILAASGRLLQQRIEQLLQYSRLQGQFASLDLKRLDFAQLVEQSIKALTPAVGGRGLNIDRNLTRAMMWGDEAKLRQVVDNLLSNAIKYAPRGSTVHVDVSLPEDWVVLRLADEGPGVANEDAAHLFEPFYRGRPPQEGMVRGSGLGLAIVQEYVQAHRGKAGLGVPQQGEGAVFVVELPPDLREDETR</sequence>
<organism evidence="24 25">
    <name type="scientific">Acidihalobacter aeolianus</name>
    <dbReference type="NCBI Taxonomy" id="2792603"/>
    <lineage>
        <taxon>Bacteria</taxon>
        <taxon>Pseudomonadati</taxon>
        <taxon>Pseudomonadota</taxon>
        <taxon>Gammaproteobacteria</taxon>
        <taxon>Chromatiales</taxon>
        <taxon>Ectothiorhodospiraceae</taxon>
        <taxon>Acidihalobacter</taxon>
    </lineage>
</organism>
<proteinExistence type="predicted"/>
<evidence type="ECO:0000256" key="16">
    <source>
        <dbReference type="ARBA" id="ARBA00023016"/>
    </source>
</evidence>
<evidence type="ECO:0000256" key="9">
    <source>
        <dbReference type="ARBA" id="ARBA00022741"/>
    </source>
</evidence>
<evidence type="ECO:0000259" key="23">
    <source>
        <dbReference type="PROSITE" id="PS50885"/>
    </source>
</evidence>
<keyword evidence="14" id="KW-0904">Protein phosphatase</keyword>
<dbReference type="InterPro" id="IPR004358">
    <property type="entry name" value="Sig_transdc_His_kin-like_C"/>
</dbReference>
<name>A0A1D8KA95_9GAMM</name>
<evidence type="ECO:0000256" key="1">
    <source>
        <dbReference type="ARBA" id="ARBA00000085"/>
    </source>
</evidence>
<dbReference type="InterPro" id="IPR003660">
    <property type="entry name" value="HAMP_dom"/>
</dbReference>
<dbReference type="SUPFAM" id="SSF47384">
    <property type="entry name" value="Homodimeric domain of signal transducing histidine kinase"/>
    <property type="match status" value="1"/>
</dbReference>
<dbReference type="SMART" id="SM00304">
    <property type="entry name" value="HAMP"/>
    <property type="match status" value="1"/>
</dbReference>
<evidence type="ECO:0000259" key="22">
    <source>
        <dbReference type="PROSITE" id="PS50109"/>
    </source>
</evidence>
<dbReference type="Pfam" id="PF00512">
    <property type="entry name" value="HisKA"/>
    <property type="match status" value="1"/>
</dbReference>
<evidence type="ECO:0000256" key="21">
    <source>
        <dbReference type="SAM" id="Phobius"/>
    </source>
</evidence>
<keyword evidence="6" id="KW-1003">Cell membrane</keyword>
<dbReference type="RefSeq" id="WP_070073391.1">
    <property type="nucleotide sequence ID" value="NZ_CP017448.1"/>
</dbReference>
<dbReference type="CDD" id="cd00082">
    <property type="entry name" value="HisKA"/>
    <property type="match status" value="1"/>
</dbReference>
<dbReference type="EMBL" id="CP017448">
    <property type="protein sequence ID" value="AOV17861.1"/>
    <property type="molecule type" value="Genomic_DNA"/>
</dbReference>
<dbReference type="InterPro" id="IPR003594">
    <property type="entry name" value="HATPase_dom"/>
</dbReference>
<evidence type="ECO:0000256" key="5">
    <source>
        <dbReference type="ARBA" id="ARBA00012438"/>
    </source>
</evidence>
<keyword evidence="9" id="KW-0547">Nucleotide-binding</keyword>
<keyword evidence="10" id="KW-0418">Kinase</keyword>